<keyword evidence="2" id="KW-0378">Hydrolase</keyword>
<dbReference type="SUPFAM" id="SSF56300">
    <property type="entry name" value="Metallo-dependent phosphatases"/>
    <property type="match status" value="1"/>
</dbReference>
<dbReference type="PANTHER" id="PTHR42988">
    <property type="entry name" value="PHOSPHOHYDROLASE"/>
    <property type="match status" value="1"/>
</dbReference>
<evidence type="ECO:0000256" key="2">
    <source>
        <dbReference type="ARBA" id="ARBA00022801"/>
    </source>
</evidence>
<dbReference type="PANTHER" id="PTHR42988:SF2">
    <property type="entry name" value="CYCLIC NUCLEOTIDE PHOSPHODIESTERASE CBUA0032-RELATED"/>
    <property type="match status" value="1"/>
</dbReference>
<dbReference type="EMBL" id="WTVH01000008">
    <property type="protein sequence ID" value="NMF92907.1"/>
    <property type="molecule type" value="Genomic_DNA"/>
</dbReference>
<evidence type="ECO:0000259" key="5">
    <source>
        <dbReference type="Pfam" id="PF00149"/>
    </source>
</evidence>
<dbReference type="InterPro" id="IPR004843">
    <property type="entry name" value="Calcineurin-like_PHP"/>
</dbReference>
<feature type="domain" description="Calcineurin-like phosphoesterase" evidence="5">
    <location>
        <begin position="1"/>
        <end position="189"/>
    </location>
</feature>
<comment type="similarity">
    <text evidence="4">Belongs to the cyclic nucleotide phosphodiesterase class-III family.</text>
</comment>
<dbReference type="RefSeq" id="WP_169198194.1">
    <property type="nucleotide sequence ID" value="NZ_WTVH02000010.1"/>
</dbReference>
<evidence type="ECO:0000256" key="1">
    <source>
        <dbReference type="ARBA" id="ARBA00022723"/>
    </source>
</evidence>
<keyword evidence="3" id="KW-0408">Iron</keyword>
<name>A0ABX1N298_9RHOO</name>
<evidence type="ECO:0000313" key="7">
    <source>
        <dbReference type="Proteomes" id="UP000601990"/>
    </source>
</evidence>
<organism evidence="6 7">
    <name type="scientific">Aromatoleum buckelii</name>
    <dbReference type="NCBI Taxonomy" id="200254"/>
    <lineage>
        <taxon>Bacteria</taxon>
        <taxon>Pseudomonadati</taxon>
        <taxon>Pseudomonadota</taxon>
        <taxon>Betaproteobacteria</taxon>
        <taxon>Rhodocyclales</taxon>
        <taxon>Rhodocyclaceae</taxon>
        <taxon>Aromatoleum</taxon>
    </lineage>
</organism>
<gene>
    <name evidence="6" type="ORF">GO608_06165</name>
</gene>
<evidence type="ECO:0000256" key="4">
    <source>
        <dbReference type="ARBA" id="ARBA00025742"/>
    </source>
</evidence>
<reference evidence="6" key="1">
    <citation type="submission" date="2019-12" db="EMBL/GenBank/DDBJ databases">
        <title>Comparative genomics gives insights into the taxonomy of the Azoarcus-Aromatoleum group and reveals separate origins of nif in the plant-associated Azoarcus and non-plant-associated Aromatoleum sub-groups.</title>
        <authorList>
            <person name="Lafos M."/>
            <person name="Maluk M."/>
            <person name="Batista M."/>
            <person name="Junghare M."/>
            <person name="Carmona M."/>
            <person name="Faoro H."/>
            <person name="Cruz L.M."/>
            <person name="Battistoni F."/>
            <person name="De Souza E."/>
            <person name="Pedrosa F."/>
            <person name="Chen W.-M."/>
            <person name="Poole P.S."/>
            <person name="Dixon R.A."/>
            <person name="James E.K."/>
        </authorList>
    </citation>
    <scope>NUCLEOTIDE SEQUENCE</scope>
    <source>
        <strain evidence="6">U120</strain>
    </source>
</reference>
<keyword evidence="1" id="KW-0479">Metal-binding</keyword>
<dbReference type="Pfam" id="PF00149">
    <property type="entry name" value="Metallophos"/>
    <property type="match status" value="1"/>
</dbReference>
<keyword evidence="7" id="KW-1185">Reference proteome</keyword>
<dbReference type="InterPro" id="IPR029052">
    <property type="entry name" value="Metallo-depent_PP-like"/>
</dbReference>
<sequence length="285" mass="31289">MRLAHISDPHFGTEDAPVRDALREDLLREAPDLVVLTGDITQRARQAQFRAARAFLDSLAPLPVLSLPGNHDLPLFDLFTRFTQPYRFYRRHICASLSPLWRGRRVAVVGVNSTRMLRHKHGELPAPLVDEVARQLAALGEAFKVVALHHPLEIIEPSDRRNRVHGADAALAAWIAAGADLFLGGHIHLPYCVTTGDGSRDALVLQAGTSMSTRRRNGRPNSYNLVRFAPIEPGGPGKAGLRRIEIEERDHDPRIGRFTVATCREAVCAGSGWSLLSQGAVPLPG</sequence>
<dbReference type="Gene3D" id="3.60.21.10">
    <property type="match status" value="1"/>
</dbReference>
<comment type="caution">
    <text evidence="6">The sequence shown here is derived from an EMBL/GenBank/DDBJ whole genome shotgun (WGS) entry which is preliminary data.</text>
</comment>
<evidence type="ECO:0000256" key="3">
    <source>
        <dbReference type="ARBA" id="ARBA00023004"/>
    </source>
</evidence>
<proteinExistence type="inferred from homology"/>
<evidence type="ECO:0000313" key="6">
    <source>
        <dbReference type="EMBL" id="NMF92907.1"/>
    </source>
</evidence>
<dbReference type="InterPro" id="IPR050884">
    <property type="entry name" value="CNP_phosphodiesterase-III"/>
</dbReference>
<accession>A0ABX1N298</accession>
<dbReference type="Proteomes" id="UP000601990">
    <property type="component" value="Unassembled WGS sequence"/>
</dbReference>
<protein>
    <submittedName>
        <fullName evidence="6">Metallophosphoesterase</fullName>
    </submittedName>
</protein>